<evidence type="ECO:0000256" key="4">
    <source>
        <dbReference type="SAM" id="MobiDB-lite"/>
    </source>
</evidence>
<dbReference type="FunFam" id="3.90.1530.30:FF:000001">
    <property type="entry name" value="Chromosome partitioning protein ParB"/>
    <property type="match status" value="1"/>
</dbReference>
<dbReference type="InterPro" id="IPR041468">
    <property type="entry name" value="HTH_ParB/Spo0J"/>
</dbReference>
<evidence type="ECO:0000256" key="1">
    <source>
        <dbReference type="ARBA" id="ARBA00006295"/>
    </source>
</evidence>
<dbReference type="KEGG" id="pary:A4V02_03935"/>
<dbReference type="Proteomes" id="UP000186351">
    <property type="component" value="Chromosome"/>
</dbReference>
<feature type="compositionally biased region" description="Acidic residues" evidence="4">
    <location>
        <begin position="553"/>
        <end position="583"/>
    </location>
</feature>
<dbReference type="NCBIfam" id="TIGR00180">
    <property type="entry name" value="parB_part"/>
    <property type="match status" value="1"/>
</dbReference>
<dbReference type="STRING" id="1796646.A4V02_03935"/>
<dbReference type="SUPFAM" id="SSF109709">
    <property type="entry name" value="KorB DNA-binding domain-like"/>
    <property type="match status" value="1"/>
</dbReference>
<evidence type="ECO:0000256" key="2">
    <source>
        <dbReference type="ARBA" id="ARBA00022829"/>
    </source>
</evidence>
<dbReference type="InterPro" id="IPR003115">
    <property type="entry name" value="ParB_N"/>
</dbReference>
<dbReference type="SMART" id="SM00470">
    <property type="entry name" value="ParB"/>
    <property type="match status" value="1"/>
</dbReference>
<feature type="region of interest" description="Disordered" evidence="4">
    <location>
        <begin position="546"/>
        <end position="626"/>
    </location>
</feature>
<dbReference type="Pfam" id="PF02195">
    <property type="entry name" value="ParB_N"/>
    <property type="match status" value="1"/>
</dbReference>
<dbReference type="Pfam" id="PF17762">
    <property type="entry name" value="HTH_ParB"/>
    <property type="match status" value="1"/>
</dbReference>
<dbReference type="InterPro" id="IPR004437">
    <property type="entry name" value="ParB/RepB/Spo0J"/>
</dbReference>
<proteinExistence type="inferred from homology"/>
<dbReference type="RefSeq" id="WP_068960312.1">
    <property type="nucleotide sequence ID" value="NZ_CAOMEY010000039.1"/>
</dbReference>
<feature type="compositionally biased region" description="Acidic residues" evidence="4">
    <location>
        <begin position="593"/>
        <end position="603"/>
    </location>
</feature>
<evidence type="ECO:0000313" key="6">
    <source>
        <dbReference type="EMBL" id="ANU62950.1"/>
    </source>
</evidence>
<dbReference type="EMBL" id="CP015402">
    <property type="protein sequence ID" value="ANU62950.1"/>
    <property type="molecule type" value="Genomic_DNA"/>
</dbReference>
<comment type="similarity">
    <text evidence="1">Belongs to the ParB family.</text>
</comment>
<dbReference type="InterPro" id="IPR036086">
    <property type="entry name" value="ParB/Sulfiredoxin_sf"/>
</dbReference>
<evidence type="ECO:0000313" key="7">
    <source>
        <dbReference type="Proteomes" id="UP000186351"/>
    </source>
</evidence>
<dbReference type="CDD" id="cd16393">
    <property type="entry name" value="SPO0J_N"/>
    <property type="match status" value="1"/>
</dbReference>
<accession>A0A1B1S828</accession>
<dbReference type="GeneID" id="65535996"/>
<dbReference type="PANTHER" id="PTHR33375:SF1">
    <property type="entry name" value="CHROMOSOME-PARTITIONING PROTEIN PARB-RELATED"/>
    <property type="match status" value="1"/>
</dbReference>
<dbReference type="GO" id="GO:0003677">
    <property type="term" value="F:DNA binding"/>
    <property type="evidence" value="ECO:0007669"/>
    <property type="project" value="UniProtKB-KW"/>
</dbReference>
<dbReference type="SUPFAM" id="SSF110849">
    <property type="entry name" value="ParB/Sulfiredoxin"/>
    <property type="match status" value="1"/>
</dbReference>
<dbReference type="GO" id="GO:0005694">
    <property type="term" value="C:chromosome"/>
    <property type="evidence" value="ECO:0007669"/>
    <property type="project" value="TreeGrafter"/>
</dbReference>
<name>A0A1B1S828_9BACT</name>
<evidence type="ECO:0000256" key="3">
    <source>
        <dbReference type="ARBA" id="ARBA00023125"/>
    </source>
</evidence>
<gene>
    <name evidence="6" type="ORF">A4V02_03935</name>
</gene>
<dbReference type="PANTHER" id="PTHR33375">
    <property type="entry name" value="CHROMOSOME-PARTITIONING PROTEIN PARB-RELATED"/>
    <property type="match status" value="1"/>
</dbReference>
<keyword evidence="2" id="KW-0159">Chromosome partition</keyword>
<protein>
    <submittedName>
        <fullName evidence="6">Chromosome partitioning protein ParB</fullName>
    </submittedName>
</protein>
<feature type="domain" description="ParB-like N-terminal" evidence="5">
    <location>
        <begin position="16"/>
        <end position="108"/>
    </location>
</feature>
<feature type="compositionally biased region" description="Basic and acidic residues" evidence="4">
    <location>
        <begin position="312"/>
        <end position="325"/>
    </location>
</feature>
<dbReference type="Gene3D" id="1.10.10.2830">
    <property type="match status" value="1"/>
</dbReference>
<reference evidence="7" key="1">
    <citation type="submission" date="2016-04" db="EMBL/GenBank/DDBJ databases">
        <title>Complete Genome Sequences of Twelve Strains of a Stable Defined Moderately Diverse Mouse Microbiota 2 (sDMDMm2).</title>
        <authorList>
            <person name="Uchimura Y."/>
            <person name="Wyss M."/>
            <person name="Brugiroux S."/>
            <person name="Limenitakis J.P."/>
            <person name="Stecher B."/>
            <person name="McCoy K.D."/>
            <person name="Macpherson A.J."/>
        </authorList>
    </citation>
    <scope>NUCLEOTIDE SEQUENCE [LARGE SCALE GENOMIC DNA]</scope>
    <source>
        <strain evidence="7">YL27</strain>
    </source>
</reference>
<keyword evidence="7" id="KW-1185">Reference proteome</keyword>
<feature type="region of interest" description="Disordered" evidence="4">
    <location>
        <begin position="312"/>
        <end position="331"/>
    </location>
</feature>
<dbReference type="OrthoDB" id="9796891at2"/>
<sequence length="626" mass="70603">MEAANHTNANNAVNVTTIALSLIQPSGFNPRKSFDEQALTELADSIRQHGVIQPVGLRPIPGTDRYEIVFGERRYRASLIAEQTGIPAEIYDNLSDKEAEEMAITENLQRQDIAPMEEASAFRRLIESGRYDAQSLAVQVGKSVAYIRTRMKLTTLIPEIASLLDTDDITVSVASEICRYGEDIQREVYEKHLKDGLPYNSWRGMNASKVAQMIERDFTTELCRYSFDKSACASCPHNTCNLLLFVEEGYEGKCAKSSCLKEKHTAYLAEKAVSMLAEYPEANLCQYQYDTNEAVASRLAEMGYEIETVSDYPKRFPTEPDAPQREEDDTDEEYADMVQDYQEEMQEYYTERAELLSKSEAGEITLYIWVGRNDVTLGYKAVPVKQREDGSASTAIIADLKAKDMRNKEIAVEHTIADTKEQIKKVDITEAKFSNEEDKMIYFFLLSSLRREHYEAVGLTDRDPYKALDDMEKMAIIAKLNAKTKAIIRRDFLIANFQGAYRTNAISGLLFAFAKKHMPDEFAAIESQYNEIYEKRHKRLEERIAQLRPTDLPEAEPEAPETAETPEADEPEEAVTDPAEEIAAEPADKAPEETTEETTEEAEVIQPDPAEDAPQGTDNDTEEAAA</sequence>
<dbReference type="InterPro" id="IPR050336">
    <property type="entry name" value="Chromosome_partition/occlusion"/>
</dbReference>
<accession>A0A1Z2XDQ5</accession>
<evidence type="ECO:0000259" key="5">
    <source>
        <dbReference type="SMART" id="SM00470"/>
    </source>
</evidence>
<dbReference type="AlphaFoldDB" id="A0A1B1S828"/>
<dbReference type="Gene3D" id="3.90.1530.30">
    <property type="match status" value="1"/>
</dbReference>
<organism evidence="6 7">
    <name type="scientific">Muribaculum intestinale</name>
    <dbReference type="NCBI Taxonomy" id="1796646"/>
    <lineage>
        <taxon>Bacteria</taxon>
        <taxon>Pseudomonadati</taxon>
        <taxon>Bacteroidota</taxon>
        <taxon>Bacteroidia</taxon>
        <taxon>Bacteroidales</taxon>
        <taxon>Muribaculaceae</taxon>
        <taxon>Muribaculum</taxon>
    </lineage>
</organism>
<keyword evidence="3" id="KW-0238">DNA-binding</keyword>
<dbReference type="GO" id="GO:0007059">
    <property type="term" value="P:chromosome segregation"/>
    <property type="evidence" value="ECO:0007669"/>
    <property type="project" value="UniProtKB-KW"/>
</dbReference>